<keyword evidence="11 16" id="KW-1133">Transmembrane helix</keyword>
<keyword evidence="18" id="KW-0560">Oxidoreductase</keyword>
<dbReference type="PIRSF" id="PIRSF000204">
    <property type="entry name" value="PNTB"/>
    <property type="match status" value="1"/>
</dbReference>
<evidence type="ECO:0000256" key="4">
    <source>
        <dbReference type="ARBA" id="ARBA00012943"/>
    </source>
</evidence>
<evidence type="ECO:0000259" key="17">
    <source>
        <dbReference type="Pfam" id="PF02233"/>
    </source>
</evidence>
<reference evidence="18 19" key="1">
    <citation type="submission" date="2016-07" db="EMBL/GenBank/DDBJ databases">
        <title>Draft genome of Scalindua rubra, obtained from a brine-seawater interface in the Red Sea, sheds light on salt adaptation in anammox bacteria.</title>
        <authorList>
            <person name="Speth D.R."/>
            <person name="Lagkouvardos I."/>
            <person name="Wang Y."/>
            <person name="Qian P.-Y."/>
            <person name="Dutilh B.E."/>
            <person name="Jetten M.S."/>
        </authorList>
    </citation>
    <scope>NUCLEOTIDE SEQUENCE [LARGE SCALE GENOMIC DNA]</scope>
    <source>
        <strain evidence="18">BSI-1</strain>
    </source>
</reference>
<dbReference type="AlphaFoldDB" id="A0A1E3X3U0"/>
<protein>
    <recommendedName>
        <fullName evidence="5 15">NAD(P) transhydrogenase subunit beta</fullName>
        <ecNumber evidence="4 15">7.1.1.1</ecNumber>
    </recommendedName>
    <alternativeName>
        <fullName evidence="15">Nicotinamide nucleotide transhydrogenase subunit beta</fullName>
    </alternativeName>
</protein>
<accession>A0A1E3X3U0</accession>
<dbReference type="Proteomes" id="UP000094056">
    <property type="component" value="Unassembled WGS sequence"/>
</dbReference>
<proteinExistence type="inferred from homology"/>
<dbReference type="EC" id="7.1.1.1" evidence="4 15"/>
<dbReference type="SUPFAM" id="SSF52467">
    <property type="entry name" value="DHS-like NAD/FAD-binding domain"/>
    <property type="match status" value="1"/>
</dbReference>
<dbReference type="InterPro" id="IPR029035">
    <property type="entry name" value="DHS-like_NAD/FAD-binding_dom"/>
</dbReference>
<dbReference type="InterPro" id="IPR012136">
    <property type="entry name" value="NADH_DH_b"/>
</dbReference>
<dbReference type="GO" id="GO:0008750">
    <property type="term" value="F:proton-translocating NAD(P)+ transhydrogenase activity"/>
    <property type="evidence" value="ECO:0007669"/>
    <property type="project" value="UniProtKB-EC"/>
</dbReference>
<comment type="subcellular location">
    <subcellularLocation>
        <location evidence="2">Cell inner membrane</location>
        <topology evidence="2">Multi-pass membrane protein</topology>
    </subcellularLocation>
</comment>
<evidence type="ECO:0000256" key="9">
    <source>
        <dbReference type="ARBA" id="ARBA00022857"/>
    </source>
</evidence>
<feature type="domain" description="NADP transhydrogenase beta-like" evidence="17">
    <location>
        <begin position="6"/>
        <end position="451"/>
    </location>
</feature>
<keyword evidence="8 16" id="KW-0812">Transmembrane</keyword>
<evidence type="ECO:0000256" key="15">
    <source>
        <dbReference type="PIRNR" id="PIRNR000204"/>
    </source>
</evidence>
<feature type="transmembrane region" description="Helical" evidence="16">
    <location>
        <begin position="157"/>
        <end position="175"/>
    </location>
</feature>
<evidence type="ECO:0000256" key="2">
    <source>
        <dbReference type="ARBA" id="ARBA00004429"/>
    </source>
</evidence>
<evidence type="ECO:0000256" key="1">
    <source>
        <dbReference type="ARBA" id="ARBA00003943"/>
    </source>
</evidence>
<evidence type="ECO:0000256" key="14">
    <source>
        <dbReference type="ARBA" id="ARBA00048202"/>
    </source>
</evidence>
<evidence type="ECO:0000256" key="12">
    <source>
        <dbReference type="ARBA" id="ARBA00023027"/>
    </source>
</evidence>
<dbReference type="InterPro" id="IPR034300">
    <property type="entry name" value="PNTB-like"/>
</dbReference>
<dbReference type="PATRIC" id="fig|1872076.5.peg.5611"/>
<name>A0A1E3X3U0_9BACT</name>
<feature type="transmembrane region" description="Helical" evidence="16">
    <location>
        <begin position="86"/>
        <end position="108"/>
    </location>
</feature>
<feature type="transmembrane region" description="Helical" evidence="16">
    <location>
        <begin position="6"/>
        <end position="23"/>
    </location>
</feature>
<comment type="similarity">
    <text evidence="3 15">Belongs to the PNT beta subunit family.</text>
</comment>
<dbReference type="PANTHER" id="PTHR44758">
    <property type="entry name" value="NAD(P) TRANSHYDROGENASE SUBUNIT BETA"/>
    <property type="match status" value="1"/>
</dbReference>
<keyword evidence="7 15" id="KW-0997">Cell inner membrane</keyword>
<comment type="caution">
    <text evidence="18">The sequence shown here is derived from an EMBL/GenBank/DDBJ whole genome shotgun (WGS) entry which is preliminary data.</text>
</comment>
<dbReference type="Gene3D" id="3.40.50.1220">
    <property type="entry name" value="TPP-binding domain"/>
    <property type="match status" value="1"/>
</dbReference>
<evidence type="ECO:0000313" key="18">
    <source>
        <dbReference type="EMBL" id="ODS30219.1"/>
    </source>
</evidence>
<comment type="function">
    <text evidence="1 15">The transhydrogenation between NADH and NADP is coupled to respiration and ATP hydrolysis and functions as a proton pump across the membrane.</text>
</comment>
<dbReference type="PANTHER" id="PTHR44758:SF1">
    <property type="entry name" value="NAD(P) TRANSHYDROGENASE SUBUNIT BETA"/>
    <property type="match status" value="1"/>
</dbReference>
<keyword evidence="9 15" id="KW-0521">NADP</keyword>
<feature type="transmembrane region" description="Helical" evidence="16">
    <location>
        <begin position="56"/>
        <end position="74"/>
    </location>
</feature>
<dbReference type="Pfam" id="PF02233">
    <property type="entry name" value="PNTB"/>
    <property type="match status" value="1"/>
</dbReference>
<dbReference type="GO" id="GO:0005886">
    <property type="term" value="C:plasma membrane"/>
    <property type="evidence" value="ECO:0007669"/>
    <property type="project" value="UniProtKB-SubCell"/>
</dbReference>
<keyword evidence="12 15" id="KW-0520">NAD</keyword>
<evidence type="ECO:0000256" key="11">
    <source>
        <dbReference type="ARBA" id="ARBA00022989"/>
    </source>
</evidence>
<evidence type="ECO:0000256" key="16">
    <source>
        <dbReference type="SAM" id="Phobius"/>
    </source>
</evidence>
<evidence type="ECO:0000256" key="7">
    <source>
        <dbReference type="ARBA" id="ARBA00022519"/>
    </source>
</evidence>
<gene>
    <name evidence="18" type="primary">pntB</name>
    <name evidence="18" type="ORF">SCARUB_04671</name>
</gene>
<evidence type="ECO:0000256" key="13">
    <source>
        <dbReference type="ARBA" id="ARBA00023136"/>
    </source>
</evidence>
<feature type="transmembrane region" description="Helical" evidence="16">
    <location>
        <begin position="232"/>
        <end position="252"/>
    </location>
</feature>
<dbReference type="GO" id="GO:0050661">
    <property type="term" value="F:NADP binding"/>
    <property type="evidence" value="ECO:0007669"/>
    <property type="project" value="InterPro"/>
</dbReference>
<sequence length="455" mass="48500">MKIIIALAYLLSSILFILGLKNLSSPKTARRGNRFAMSGMLIAIIVTLTKNEILDFTFIIIGLIIGSAIGVIIARKVQMTAMPQMVALFNGLGGGASAFVALAEYYRLTGELKIHIIISMVISLFIGAVTLTGSLVAFSKLQGVIKSTPVVFKAQHFLNTLIFILFLTAGIIVIINPANSTFLLAILAIALALGILIVIPIGGADMPVVICLLNSCSGLAAAATGFVLSNNILIICGALVGASGLILTRIMCKAMNRSLANIIFGAVGTISGDIDKKEKRKVIKYTEEDAAMILESAQSVIIIPGYGLAVAQAQFALHELVKTLISKDINVRYAIHPVAGRMPGHMNVLLAEANVSYDLLFDLGDINDDFQNTDVALVIGANDVINPAARTNKNSPLYGMPILNADKAKTVVVCKRSLSPGFSGVDNELFYYKKTMMVFGDAKDSINKLIKILKA</sequence>
<feature type="transmembrane region" description="Helical" evidence="16">
    <location>
        <begin position="114"/>
        <end position="136"/>
    </location>
</feature>
<evidence type="ECO:0000256" key="5">
    <source>
        <dbReference type="ARBA" id="ARBA00014581"/>
    </source>
</evidence>
<keyword evidence="10 15" id="KW-1278">Translocase</keyword>
<evidence type="ECO:0000256" key="10">
    <source>
        <dbReference type="ARBA" id="ARBA00022967"/>
    </source>
</evidence>
<evidence type="ECO:0000313" key="19">
    <source>
        <dbReference type="Proteomes" id="UP000094056"/>
    </source>
</evidence>
<dbReference type="GO" id="GO:0016491">
    <property type="term" value="F:oxidoreductase activity"/>
    <property type="evidence" value="ECO:0007669"/>
    <property type="project" value="UniProtKB-KW"/>
</dbReference>
<comment type="catalytic activity">
    <reaction evidence="14 15">
        <text>NAD(+) + NADPH + H(+)(in) = NADH + NADP(+) + H(+)(out)</text>
        <dbReference type="Rhea" id="RHEA:47992"/>
        <dbReference type="ChEBI" id="CHEBI:15378"/>
        <dbReference type="ChEBI" id="CHEBI:57540"/>
        <dbReference type="ChEBI" id="CHEBI:57783"/>
        <dbReference type="ChEBI" id="CHEBI:57945"/>
        <dbReference type="ChEBI" id="CHEBI:58349"/>
        <dbReference type="EC" id="7.1.1.1"/>
    </reaction>
</comment>
<evidence type="ECO:0000256" key="3">
    <source>
        <dbReference type="ARBA" id="ARBA00007919"/>
    </source>
</evidence>
<keyword evidence="13 15" id="KW-0472">Membrane</keyword>
<organism evidence="18 19">
    <name type="scientific">Candidatus Scalindua rubra</name>
    <dbReference type="NCBI Taxonomy" id="1872076"/>
    <lineage>
        <taxon>Bacteria</taxon>
        <taxon>Pseudomonadati</taxon>
        <taxon>Planctomycetota</taxon>
        <taxon>Candidatus Brocadiia</taxon>
        <taxon>Candidatus Brocadiales</taxon>
        <taxon>Candidatus Scalinduaceae</taxon>
        <taxon>Candidatus Scalindua</taxon>
    </lineage>
</organism>
<evidence type="ECO:0000256" key="6">
    <source>
        <dbReference type="ARBA" id="ARBA00022475"/>
    </source>
</evidence>
<evidence type="ECO:0000256" key="8">
    <source>
        <dbReference type="ARBA" id="ARBA00022692"/>
    </source>
</evidence>
<dbReference type="EMBL" id="MAYW01000261">
    <property type="protein sequence ID" value="ODS30219.1"/>
    <property type="molecule type" value="Genomic_DNA"/>
</dbReference>
<feature type="transmembrane region" description="Helical" evidence="16">
    <location>
        <begin position="181"/>
        <end position="201"/>
    </location>
</feature>
<keyword evidence="6 15" id="KW-1003">Cell membrane</keyword>